<dbReference type="Proteomes" id="UP000472270">
    <property type="component" value="Unassembled WGS sequence"/>
</dbReference>
<evidence type="ECO:0000313" key="2">
    <source>
        <dbReference type="Proteomes" id="UP000472270"/>
    </source>
</evidence>
<sequence>FLIIQITTFIYFFIIRHFHLFKQFLILVLGLNLHAVTAYSNGEVTPACTSMTPNHRNNPASILEPPYRTGPVGTFTVTGSDAQLLNCGTTVRCLFKNEHSVIICLP</sequence>
<accession>A0A673H109</accession>
<reference evidence="1" key="2">
    <citation type="submission" date="2025-09" db="UniProtKB">
        <authorList>
            <consortium name="Ensembl"/>
        </authorList>
    </citation>
    <scope>IDENTIFICATION</scope>
</reference>
<protein>
    <submittedName>
        <fullName evidence="1">Uncharacterized protein</fullName>
    </submittedName>
</protein>
<dbReference type="Ensembl" id="ENSSRHT00000020635.1">
    <property type="protein sequence ID" value="ENSSRHP00000019993.1"/>
    <property type="gene ID" value="ENSSRHG00000010722.1"/>
</dbReference>
<evidence type="ECO:0000313" key="1">
    <source>
        <dbReference type="Ensembl" id="ENSSRHP00000019993.1"/>
    </source>
</evidence>
<organism evidence="1 2">
    <name type="scientific">Sinocyclocheilus rhinocerous</name>
    <dbReference type="NCBI Taxonomy" id="307959"/>
    <lineage>
        <taxon>Eukaryota</taxon>
        <taxon>Metazoa</taxon>
        <taxon>Chordata</taxon>
        <taxon>Craniata</taxon>
        <taxon>Vertebrata</taxon>
        <taxon>Euteleostomi</taxon>
        <taxon>Actinopterygii</taxon>
        <taxon>Neopterygii</taxon>
        <taxon>Teleostei</taxon>
        <taxon>Ostariophysi</taxon>
        <taxon>Cypriniformes</taxon>
        <taxon>Cyprinidae</taxon>
        <taxon>Cyprininae</taxon>
        <taxon>Sinocyclocheilus</taxon>
    </lineage>
</organism>
<dbReference type="AlphaFoldDB" id="A0A673H109"/>
<keyword evidence="2" id="KW-1185">Reference proteome</keyword>
<reference evidence="1" key="1">
    <citation type="submission" date="2025-08" db="UniProtKB">
        <authorList>
            <consortium name="Ensembl"/>
        </authorList>
    </citation>
    <scope>IDENTIFICATION</scope>
</reference>
<name>A0A673H109_9TELE</name>
<proteinExistence type="predicted"/>